<dbReference type="KEGG" id="scs:Sta7437_2867"/>
<dbReference type="Pfam" id="PF12770">
    <property type="entry name" value="CHAT"/>
    <property type="match status" value="1"/>
</dbReference>
<keyword evidence="2" id="KW-1133">Transmembrane helix</keyword>
<evidence type="ECO:0000256" key="2">
    <source>
        <dbReference type="SAM" id="Phobius"/>
    </source>
</evidence>
<keyword evidence="2" id="KW-0472">Membrane</keyword>
<proteinExistence type="predicted"/>
<dbReference type="Proteomes" id="UP000010473">
    <property type="component" value="Chromosome"/>
</dbReference>
<dbReference type="SMART" id="SM00028">
    <property type="entry name" value="TPR"/>
    <property type="match status" value="5"/>
</dbReference>
<reference evidence="5" key="1">
    <citation type="journal article" date="2013" name="Proc. Natl. Acad. Sci. U.S.A.">
        <title>Improving the coverage of the cyanobacterial phylum using diversity-driven genome sequencing.</title>
        <authorList>
            <person name="Shih P.M."/>
            <person name="Wu D."/>
            <person name="Latifi A."/>
            <person name="Axen S.D."/>
            <person name="Fewer D.P."/>
            <person name="Talla E."/>
            <person name="Calteau A."/>
            <person name="Cai F."/>
            <person name="Tandeau de Marsac N."/>
            <person name="Rippka R."/>
            <person name="Herdman M."/>
            <person name="Sivonen K."/>
            <person name="Coursin T."/>
            <person name="Laurent T."/>
            <person name="Goodwin L."/>
            <person name="Nolan M."/>
            <person name="Davenport K.W."/>
            <person name="Han C.S."/>
            <person name="Rubin E.M."/>
            <person name="Eisen J.A."/>
            <person name="Woyke T."/>
            <person name="Gugger M."/>
            <person name="Kerfeld C.A."/>
        </authorList>
    </citation>
    <scope>NUCLEOTIDE SEQUENCE [LARGE SCALE GENOMIC DNA]</scope>
    <source>
        <strain evidence="5">ATCC 29371 / PCC 7437</strain>
    </source>
</reference>
<keyword evidence="1" id="KW-0802">TPR repeat</keyword>
<gene>
    <name evidence="4" type="ordered locus">Sta7437_2867</name>
</gene>
<dbReference type="InterPro" id="IPR019734">
    <property type="entry name" value="TPR_rpt"/>
</dbReference>
<evidence type="ECO:0000313" key="5">
    <source>
        <dbReference type="Proteomes" id="UP000010473"/>
    </source>
</evidence>
<dbReference type="PANTHER" id="PTHR10098:SF112">
    <property type="entry name" value="SLR0380 PROTEIN"/>
    <property type="match status" value="1"/>
</dbReference>
<feature type="domain" description="CHAT" evidence="3">
    <location>
        <begin position="634"/>
        <end position="916"/>
    </location>
</feature>
<feature type="transmembrane region" description="Helical" evidence="2">
    <location>
        <begin position="12"/>
        <end position="36"/>
    </location>
</feature>
<dbReference type="PATRIC" id="fig|111780.3.peg.2983"/>
<protein>
    <submittedName>
        <fullName evidence="4">Tetratricopeptide domain protein</fullName>
    </submittedName>
</protein>
<dbReference type="eggNOG" id="COG4995">
    <property type="taxonomic scope" value="Bacteria"/>
</dbReference>
<keyword evidence="5" id="KW-1185">Reference proteome</keyword>
<evidence type="ECO:0000259" key="3">
    <source>
        <dbReference type="Pfam" id="PF12770"/>
    </source>
</evidence>
<dbReference type="AlphaFoldDB" id="K9XXJ6"/>
<dbReference type="Gene3D" id="1.25.40.10">
    <property type="entry name" value="Tetratricopeptide repeat domain"/>
    <property type="match status" value="2"/>
</dbReference>
<sequence length="918" mass="102470">MNKPRLTIFSKLWCKVVTYAAAGLFGFVASVSLPVWSNNLPAVTALSTVVLEEKSALALAQLGQQYYNAGKLAEAIDFWQQAADNYARQGGLGEAEALRAREGRLKSLINQAQAYQDLGLNSQAYTTLIKAFGSNETQSEATAINQILTTYTQNQQALSQTTGIGLRSLGDLLRKKGSLEQSKKVLKLSLAAVKNSTEVNATLLSLGNTKRALGNRFRDSWNYEKVTEIIENQSITEALQFYQPAIAAYQQATNSNSPSSLASLQAQMNQFSLLIDLEKWWEQETERRIQSWVQAKQSELNQTGEEFLLQLKSKLTQERQILQPAIETALINLPPSRTSVYTLINYAQCLLQLSEIEKAEIVLNSALTRANQIQDPLATSYTLGYLGKVAQQQRKNQPAVSLTQQALKLAQEQSVTQDVREVVYLWQSQLGKLFKQQNHQSEALLAYAGAYNSLQSLRADLNNNLKDIQFDFRQEIKPVYLELADLLLKSQFTASELNSLRLIDSQRNLINSSNNLELARRVVESLQIAELDNLLADLCLIPTNTSVKIDNLDPKAAFIYPVILPNRLEIILSLPGESLRQVTVPVTEQQVNNVIAELYDNLDNPSIDNSARNIFYTSNPTPQEIQANLETLLPLLEQLNDWLIEPINNLLQTKQIKRLIFAGNTSFEQIPLAALYDGRKYLIERYGVGLVPSLQLINPTQLDREKLSIFAGGVSQSLSTKTEIFPSLPNVPQELKDIQRLFPNTKILLNQNLTTQALEKRLQENFTIVHLATHGLFSSQPEQSFILTGDGQPFTIEKLGQLLSQQRNITPQLLVLSACETATGDERAILGLAGVAVRSGASSTLATLWSVRDSSTAELMQQFYQNLKNPQQTRLDALQTAQLSLLNSLRQKPPVQELQSLPPHPYYWAAYVLVGNWL</sequence>
<dbReference type="PANTHER" id="PTHR10098">
    <property type="entry name" value="RAPSYN-RELATED"/>
    <property type="match status" value="1"/>
</dbReference>
<dbReference type="InterPro" id="IPR024983">
    <property type="entry name" value="CHAT_dom"/>
</dbReference>
<dbReference type="STRING" id="111780.Sta7437_2867"/>
<dbReference type="InterPro" id="IPR011990">
    <property type="entry name" value="TPR-like_helical_dom_sf"/>
</dbReference>
<dbReference type="PROSITE" id="PS50005">
    <property type="entry name" value="TPR"/>
    <property type="match status" value="1"/>
</dbReference>
<evidence type="ECO:0000313" key="4">
    <source>
        <dbReference type="EMBL" id="AFZ36387.1"/>
    </source>
</evidence>
<dbReference type="RefSeq" id="WP_015194054.1">
    <property type="nucleotide sequence ID" value="NC_019748.1"/>
</dbReference>
<dbReference type="HOGENOM" id="CLU_002404_0_0_3"/>
<accession>K9XXJ6</accession>
<dbReference type="OrthoDB" id="446317at2"/>
<keyword evidence="2" id="KW-0812">Transmembrane</keyword>
<dbReference type="EMBL" id="CP003653">
    <property type="protein sequence ID" value="AFZ36387.1"/>
    <property type="molecule type" value="Genomic_DNA"/>
</dbReference>
<feature type="repeat" description="TPR" evidence="1">
    <location>
        <begin position="56"/>
        <end position="89"/>
    </location>
</feature>
<organism evidence="4 5">
    <name type="scientific">Stanieria cyanosphaera (strain ATCC 29371 / PCC 7437)</name>
    <dbReference type="NCBI Taxonomy" id="111780"/>
    <lineage>
        <taxon>Bacteria</taxon>
        <taxon>Bacillati</taxon>
        <taxon>Cyanobacteriota</taxon>
        <taxon>Cyanophyceae</taxon>
        <taxon>Pleurocapsales</taxon>
        <taxon>Dermocarpellaceae</taxon>
        <taxon>Stanieria</taxon>
    </lineage>
</organism>
<name>K9XXJ6_STAC7</name>
<evidence type="ECO:0000256" key="1">
    <source>
        <dbReference type="PROSITE-ProRule" id="PRU00339"/>
    </source>
</evidence>
<dbReference type="SUPFAM" id="SSF48452">
    <property type="entry name" value="TPR-like"/>
    <property type="match status" value="2"/>
</dbReference>